<gene>
    <name evidence="2" type="primary">yfbP_2</name>
    <name evidence="2" type="ORF">NCTC9045_01891</name>
</gene>
<keyword evidence="1" id="KW-1133">Transmembrane helix</keyword>
<keyword evidence="1" id="KW-0812">Transmembrane</keyword>
<dbReference type="SUPFAM" id="SSF48452">
    <property type="entry name" value="TPR-like"/>
    <property type="match status" value="1"/>
</dbReference>
<feature type="transmembrane region" description="Helical" evidence="1">
    <location>
        <begin position="156"/>
        <end position="176"/>
    </location>
</feature>
<dbReference type="Gene3D" id="1.25.40.10">
    <property type="entry name" value="Tetratricopeptide repeat domain"/>
    <property type="match status" value="1"/>
</dbReference>
<dbReference type="InterPro" id="IPR011990">
    <property type="entry name" value="TPR-like_helical_dom_sf"/>
</dbReference>
<evidence type="ECO:0000256" key="1">
    <source>
        <dbReference type="SAM" id="Phobius"/>
    </source>
</evidence>
<evidence type="ECO:0000313" key="3">
    <source>
        <dbReference type="Proteomes" id="UP000254503"/>
    </source>
</evidence>
<accession>A0A376WX98</accession>
<evidence type="ECO:0000313" key="2">
    <source>
        <dbReference type="EMBL" id="STJ54021.1"/>
    </source>
</evidence>
<name>A0A376WX98_ECOLX</name>
<dbReference type="Proteomes" id="UP000254503">
    <property type="component" value="Unassembled WGS sequence"/>
</dbReference>
<proteinExistence type="predicted"/>
<reference evidence="2 3" key="1">
    <citation type="submission" date="2018-06" db="EMBL/GenBank/DDBJ databases">
        <authorList>
            <consortium name="Pathogen Informatics"/>
            <person name="Doyle S."/>
        </authorList>
    </citation>
    <scope>NUCLEOTIDE SEQUENCE [LARGE SCALE GENOMIC DNA]</scope>
    <source>
        <strain evidence="2 3">NCTC9045</strain>
    </source>
</reference>
<dbReference type="EMBL" id="UGDD01000002">
    <property type="protein sequence ID" value="STJ54021.1"/>
    <property type="molecule type" value="Genomic_DNA"/>
</dbReference>
<sequence>MKLIPRSSDISPGIDGICPGPFPPNGFTVLTDAAYGNGDCFGLYWPIGQEHKLPIVCETYHDEWRIVPAFSSIKKFEEWLEVNDDDPHENGISIEDQDFAANLFRVARKCLSTGRLDDALPLLQRATEQLPEVSEYWLALAIQYRRCKKQKLQHRLRLMLILAIGHLVFLTIKSFICCHRPQMSRISRMIL</sequence>
<dbReference type="AlphaFoldDB" id="A0A376WX98"/>
<organism evidence="2 3">
    <name type="scientific">Escherichia coli</name>
    <dbReference type="NCBI Taxonomy" id="562"/>
    <lineage>
        <taxon>Bacteria</taxon>
        <taxon>Pseudomonadati</taxon>
        <taxon>Pseudomonadota</taxon>
        <taxon>Gammaproteobacteria</taxon>
        <taxon>Enterobacterales</taxon>
        <taxon>Enterobacteriaceae</taxon>
        <taxon>Escherichia</taxon>
    </lineage>
</organism>
<keyword evidence="1" id="KW-0472">Membrane</keyword>
<protein>
    <submittedName>
        <fullName evidence="2">TPR-like repeats-containing protein</fullName>
    </submittedName>
</protein>